<keyword evidence="5" id="KW-1185">Reference proteome</keyword>
<dbReference type="PANTHER" id="PTHR23310:SF77">
    <property type="entry name" value="LD25952P"/>
    <property type="match status" value="1"/>
</dbReference>
<comment type="similarity">
    <text evidence="1">Belongs to the ACBP family.</text>
</comment>
<protein>
    <recommendedName>
        <fullName evidence="3">ACB domain-containing protein</fullName>
    </recommendedName>
</protein>
<dbReference type="Pfam" id="PF00887">
    <property type="entry name" value="ACBP"/>
    <property type="match status" value="1"/>
</dbReference>
<dbReference type="GO" id="GO:0005737">
    <property type="term" value="C:cytoplasm"/>
    <property type="evidence" value="ECO:0007669"/>
    <property type="project" value="TreeGrafter"/>
</dbReference>
<dbReference type="InterPro" id="IPR000582">
    <property type="entry name" value="Acyl-CoA-binding_protein"/>
</dbReference>
<dbReference type="Pfam" id="PF26051">
    <property type="entry name" value="PWI_ABCF3"/>
    <property type="match status" value="1"/>
</dbReference>
<comment type="caution">
    <text evidence="4">The sequence shown here is derived from an EMBL/GenBank/DDBJ whole genome shotgun (WGS) entry which is preliminary data.</text>
</comment>
<dbReference type="GO" id="GO:0000062">
    <property type="term" value="F:fatty-acyl-CoA binding"/>
    <property type="evidence" value="ECO:0007669"/>
    <property type="project" value="InterPro"/>
</dbReference>
<dbReference type="AlphaFoldDB" id="A0A540N447"/>
<feature type="domain" description="ACB" evidence="3">
    <location>
        <begin position="110"/>
        <end position="205"/>
    </location>
</feature>
<dbReference type="STRING" id="106549.A0A540N447"/>
<gene>
    <name evidence="4" type="ORF">C1H46_008613</name>
</gene>
<sequence length="285" mass="31035">MTVASSVVHEGLGRRAEDVNKPIIKYIVNVLSNEDFDFSDDGEGAFDALDELLVGAGCVSDFAECRSVCSIISEKFGKHGLVKAKPTVRSLSAPVRMDDGMDEKVAPKKKVERFYAAASYAGFDGSPRSASKAVRAKFSSESALILYALYQQATVGPCNAPEPSAWHAVEKSKWSSWKKLADMASTEAMRLFVKILEEEDPGWYSRASNFVSEPMVDVQMNQNSSIQPVVENGNSFPETKTISTENGSIVEVQDKGVVSEGFGSVVVYDQWTAPPVSGLHPKSRY</sequence>
<reference evidence="4 5" key="1">
    <citation type="journal article" date="2019" name="G3 (Bethesda)">
        <title>Sequencing of a Wild Apple (Malus baccata) Genome Unravels the Differences Between Cultivated and Wild Apple Species Regarding Disease Resistance and Cold Tolerance.</title>
        <authorList>
            <person name="Chen X."/>
        </authorList>
    </citation>
    <scope>NUCLEOTIDE SEQUENCE [LARGE SCALE GENOMIC DNA]</scope>
    <source>
        <strain evidence="5">cv. Shandingzi</strain>
        <tissue evidence="4">Leaves</tissue>
    </source>
</reference>
<dbReference type="SUPFAM" id="SSF47027">
    <property type="entry name" value="Acyl-CoA binding protein"/>
    <property type="match status" value="1"/>
</dbReference>
<dbReference type="InterPro" id="IPR014352">
    <property type="entry name" value="FERM/acyl-CoA-bd_prot_sf"/>
</dbReference>
<evidence type="ECO:0000313" key="4">
    <source>
        <dbReference type="EMBL" id="TQE05794.1"/>
    </source>
</evidence>
<evidence type="ECO:0000256" key="1">
    <source>
        <dbReference type="ARBA" id="ARBA00005567"/>
    </source>
</evidence>
<dbReference type="PANTHER" id="PTHR23310">
    <property type="entry name" value="ACYL-COA-BINDING PROTEIN, ACBP"/>
    <property type="match status" value="1"/>
</dbReference>
<dbReference type="Gene3D" id="1.20.80.10">
    <property type="match status" value="1"/>
</dbReference>
<dbReference type="GO" id="GO:0006631">
    <property type="term" value="P:fatty acid metabolic process"/>
    <property type="evidence" value="ECO:0007669"/>
    <property type="project" value="TreeGrafter"/>
</dbReference>
<evidence type="ECO:0000313" key="5">
    <source>
        <dbReference type="Proteomes" id="UP000315295"/>
    </source>
</evidence>
<dbReference type="InterPro" id="IPR035984">
    <property type="entry name" value="Acyl-CoA-binding_sf"/>
</dbReference>
<organism evidence="4 5">
    <name type="scientific">Malus baccata</name>
    <name type="common">Siberian crab apple</name>
    <name type="synonym">Pyrus baccata</name>
    <dbReference type="NCBI Taxonomy" id="106549"/>
    <lineage>
        <taxon>Eukaryota</taxon>
        <taxon>Viridiplantae</taxon>
        <taxon>Streptophyta</taxon>
        <taxon>Embryophyta</taxon>
        <taxon>Tracheophyta</taxon>
        <taxon>Spermatophyta</taxon>
        <taxon>Magnoliopsida</taxon>
        <taxon>eudicotyledons</taxon>
        <taxon>Gunneridae</taxon>
        <taxon>Pentapetalae</taxon>
        <taxon>rosids</taxon>
        <taxon>fabids</taxon>
        <taxon>Rosales</taxon>
        <taxon>Rosaceae</taxon>
        <taxon>Amygdaloideae</taxon>
        <taxon>Maleae</taxon>
        <taxon>Malus</taxon>
    </lineage>
</organism>
<accession>A0A540N447</accession>
<keyword evidence="2" id="KW-0446">Lipid-binding</keyword>
<name>A0A540N447_MALBA</name>
<evidence type="ECO:0000259" key="3">
    <source>
        <dbReference type="PROSITE" id="PS51228"/>
    </source>
</evidence>
<dbReference type="PROSITE" id="PS51228">
    <property type="entry name" value="ACB_2"/>
    <property type="match status" value="1"/>
</dbReference>
<dbReference type="Proteomes" id="UP000315295">
    <property type="component" value="Unassembled WGS sequence"/>
</dbReference>
<dbReference type="InterPro" id="IPR058770">
    <property type="entry name" value="PWI_ABCF3"/>
</dbReference>
<evidence type="ECO:0000256" key="2">
    <source>
        <dbReference type="ARBA" id="ARBA00023121"/>
    </source>
</evidence>
<proteinExistence type="inferred from homology"/>
<dbReference type="PRINTS" id="PR00689">
    <property type="entry name" value="ACOABINDINGP"/>
</dbReference>
<dbReference type="EMBL" id="VIEB01000115">
    <property type="protein sequence ID" value="TQE05794.1"/>
    <property type="molecule type" value="Genomic_DNA"/>
</dbReference>